<name>A0A2H0N8H1_9BACT</name>
<protein>
    <submittedName>
        <fullName evidence="2">Uncharacterized protein</fullName>
    </submittedName>
</protein>
<evidence type="ECO:0000313" key="3">
    <source>
        <dbReference type="Proteomes" id="UP000229893"/>
    </source>
</evidence>
<accession>A0A2H0N8H1</accession>
<keyword evidence="1" id="KW-1133">Transmembrane helix</keyword>
<dbReference type="Proteomes" id="UP000229893">
    <property type="component" value="Unassembled WGS sequence"/>
</dbReference>
<dbReference type="EMBL" id="PCWO01000005">
    <property type="protein sequence ID" value="PIR05193.1"/>
    <property type="molecule type" value="Genomic_DNA"/>
</dbReference>
<proteinExistence type="predicted"/>
<feature type="transmembrane region" description="Helical" evidence="1">
    <location>
        <begin position="49"/>
        <end position="67"/>
    </location>
</feature>
<evidence type="ECO:0000256" key="1">
    <source>
        <dbReference type="SAM" id="Phobius"/>
    </source>
</evidence>
<evidence type="ECO:0000313" key="2">
    <source>
        <dbReference type="EMBL" id="PIR05193.1"/>
    </source>
</evidence>
<sequence>MTSSPATAVYNPKAFIPHAVSLHQAFAHCGIFSTAASRRSTARVSVPSLGVRLSPPLLVIALVSYYLTN</sequence>
<keyword evidence="1" id="KW-0812">Transmembrane</keyword>
<reference evidence="2 3" key="1">
    <citation type="submission" date="2017-09" db="EMBL/GenBank/DDBJ databases">
        <title>Depth-based differentiation of microbial function through sediment-hosted aquifers and enrichment of novel symbionts in the deep terrestrial subsurface.</title>
        <authorList>
            <person name="Probst A.J."/>
            <person name="Ladd B."/>
            <person name="Jarett J.K."/>
            <person name="Geller-Mcgrath D.E."/>
            <person name="Sieber C.M."/>
            <person name="Emerson J.B."/>
            <person name="Anantharaman K."/>
            <person name="Thomas B.C."/>
            <person name="Malmstrom R."/>
            <person name="Stieglmeier M."/>
            <person name="Klingl A."/>
            <person name="Woyke T."/>
            <person name="Ryan C.M."/>
            <person name="Banfield J.F."/>
        </authorList>
    </citation>
    <scope>NUCLEOTIDE SEQUENCE [LARGE SCALE GENOMIC DNA]</scope>
    <source>
        <strain evidence="2">CG11_big_fil_rev_8_21_14_0_20_35_14</strain>
    </source>
</reference>
<comment type="caution">
    <text evidence="2">The sequence shown here is derived from an EMBL/GenBank/DDBJ whole genome shotgun (WGS) entry which is preliminary data.</text>
</comment>
<gene>
    <name evidence="2" type="ORF">COV57_00420</name>
</gene>
<organism evidence="2 3">
    <name type="scientific">Candidatus Liptonbacteria bacterium CG11_big_fil_rev_8_21_14_0_20_35_14</name>
    <dbReference type="NCBI Taxonomy" id="1974634"/>
    <lineage>
        <taxon>Bacteria</taxon>
        <taxon>Candidatus Liptoniibacteriota</taxon>
    </lineage>
</organism>
<keyword evidence="1" id="KW-0472">Membrane</keyword>
<dbReference type="AlphaFoldDB" id="A0A2H0N8H1"/>